<accession>A0A4V6KMU6</accession>
<dbReference type="RefSeq" id="WP_232048605.1">
    <property type="nucleotide sequence ID" value="NZ_LR590484.1"/>
</dbReference>
<organism evidence="1 2">
    <name type="scientific">Sphingobacterium thalpophilum</name>
    <dbReference type="NCBI Taxonomy" id="259"/>
    <lineage>
        <taxon>Bacteria</taxon>
        <taxon>Pseudomonadati</taxon>
        <taxon>Bacteroidota</taxon>
        <taxon>Sphingobacteriia</taxon>
        <taxon>Sphingobacteriales</taxon>
        <taxon>Sphingobacteriaceae</taxon>
        <taxon>Sphingobacterium</taxon>
    </lineage>
</organism>
<evidence type="ECO:0000313" key="2">
    <source>
        <dbReference type="Proteomes" id="UP000308196"/>
    </source>
</evidence>
<sequence>MMYGKMKVVEIFKTNVSTEKEARDTTRSLLRRYPIYKINFDLEDEENILRVEAHKLKVETAEIIKYMIELGYNCERIE</sequence>
<dbReference type="EMBL" id="LR590484">
    <property type="protein sequence ID" value="VTR28208.1"/>
    <property type="molecule type" value="Genomic_DNA"/>
</dbReference>
<dbReference type="STRING" id="1123265.GCA_000686625_04909"/>
<dbReference type="Proteomes" id="UP000308196">
    <property type="component" value="Chromosome"/>
</dbReference>
<dbReference type="AlphaFoldDB" id="A0A4V6KMU6"/>
<gene>
    <name evidence="1" type="ORF">NCTC11429_00147</name>
</gene>
<evidence type="ECO:0000313" key="1">
    <source>
        <dbReference type="EMBL" id="VTR28208.1"/>
    </source>
</evidence>
<dbReference type="GeneID" id="78460979"/>
<dbReference type="KEGG" id="stha:NCTC11429_00147"/>
<reference evidence="1 2" key="1">
    <citation type="submission" date="2019-05" db="EMBL/GenBank/DDBJ databases">
        <authorList>
            <consortium name="Pathogen Informatics"/>
        </authorList>
    </citation>
    <scope>NUCLEOTIDE SEQUENCE [LARGE SCALE GENOMIC DNA]</scope>
    <source>
        <strain evidence="1 2">NCTC11429</strain>
    </source>
</reference>
<protein>
    <submittedName>
        <fullName evidence="1">Uncharacterized protein</fullName>
    </submittedName>
</protein>
<name>A0A4V6KMU6_9SPHI</name>
<proteinExistence type="predicted"/>